<evidence type="ECO:0000313" key="2">
    <source>
        <dbReference type="EMBL" id="KAE8363521.1"/>
    </source>
</evidence>
<accession>A0A5N7A0Y5</accession>
<evidence type="ECO:0000313" key="3">
    <source>
        <dbReference type="Proteomes" id="UP000326268"/>
    </source>
</evidence>
<keyword evidence="3" id="KW-1185">Reference proteome</keyword>
<dbReference type="EMBL" id="ML737673">
    <property type="protein sequence ID" value="KAE8363521.1"/>
    <property type="molecule type" value="Genomic_DNA"/>
</dbReference>
<dbReference type="GeneID" id="43651721"/>
<dbReference type="Proteomes" id="UP000326268">
    <property type="component" value="Unassembled WGS sequence"/>
</dbReference>
<dbReference type="OrthoDB" id="10387318at2759"/>
<protein>
    <submittedName>
        <fullName evidence="2">Uncharacterized protein</fullName>
    </submittedName>
</protein>
<feature type="region of interest" description="Disordered" evidence="1">
    <location>
        <begin position="28"/>
        <end position="53"/>
    </location>
</feature>
<gene>
    <name evidence="2" type="ORF">BDV27DRAFT_129752</name>
</gene>
<name>A0A5N7A0Y5_9EURO</name>
<organism evidence="2 3">
    <name type="scientific">Aspergillus caelatus</name>
    <dbReference type="NCBI Taxonomy" id="61420"/>
    <lineage>
        <taxon>Eukaryota</taxon>
        <taxon>Fungi</taxon>
        <taxon>Dikarya</taxon>
        <taxon>Ascomycota</taxon>
        <taxon>Pezizomycotina</taxon>
        <taxon>Eurotiomycetes</taxon>
        <taxon>Eurotiomycetidae</taxon>
        <taxon>Eurotiales</taxon>
        <taxon>Aspergillaceae</taxon>
        <taxon>Aspergillus</taxon>
        <taxon>Aspergillus subgen. Circumdati</taxon>
    </lineage>
</organism>
<proteinExistence type="predicted"/>
<sequence>MARGPPAVANPVPSAFLEPLSSINNAELYPTLKSPGTQNRSRVPERQSTTKDA</sequence>
<feature type="compositionally biased region" description="Basic and acidic residues" evidence="1">
    <location>
        <begin position="42"/>
        <end position="53"/>
    </location>
</feature>
<reference evidence="2 3" key="1">
    <citation type="submission" date="2019-04" db="EMBL/GenBank/DDBJ databases">
        <title>Friends and foes A comparative genomics studyof 23 Aspergillus species from section Flavi.</title>
        <authorList>
            <consortium name="DOE Joint Genome Institute"/>
            <person name="Kjaerbolling I."/>
            <person name="Vesth T."/>
            <person name="Frisvad J.C."/>
            <person name="Nybo J.L."/>
            <person name="Theobald S."/>
            <person name="Kildgaard S."/>
            <person name="Isbrandt T."/>
            <person name="Kuo A."/>
            <person name="Sato A."/>
            <person name="Lyhne E.K."/>
            <person name="Kogle M.E."/>
            <person name="Wiebenga A."/>
            <person name="Kun R.S."/>
            <person name="Lubbers R.J."/>
            <person name="Makela M.R."/>
            <person name="Barry K."/>
            <person name="Chovatia M."/>
            <person name="Clum A."/>
            <person name="Daum C."/>
            <person name="Haridas S."/>
            <person name="He G."/>
            <person name="LaButti K."/>
            <person name="Lipzen A."/>
            <person name="Mondo S."/>
            <person name="Riley R."/>
            <person name="Salamov A."/>
            <person name="Simmons B.A."/>
            <person name="Magnuson J.K."/>
            <person name="Henrissat B."/>
            <person name="Mortensen U.H."/>
            <person name="Larsen T.O."/>
            <person name="Devries R.P."/>
            <person name="Grigoriev I.V."/>
            <person name="Machida M."/>
            <person name="Baker S.E."/>
            <person name="Andersen M.R."/>
        </authorList>
    </citation>
    <scope>NUCLEOTIDE SEQUENCE [LARGE SCALE GENOMIC DNA]</scope>
    <source>
        <strain evidence="2 3">CBS 763.97</strain>
    </source>
</reference>
<dbReference type="RefSeq" id="XP_031926602.1">
    <property type="nucleotide sequence ID" value="XM_032067275.1"/>
</dbReference>
<evidence type="ECO:0000256" key="1">
    <source>
        <dbReference type="SAM" id="MobiDB-lite"/>
    </source>
</evidence>
<dbReference type="AlphaFoldDB" id="A0A5N7A0Y5"/>